<gene>
    <name evidence="9" type="ORF">EM808_11645</name>
</gene>
<feature type="transmembrane region" description="Helical" evidence="7">
    <location>
        <begin position="228"/>
        <end position="254"/>
    </location>
</feature>
<feature type="transmembrane region" description="Helical" evidence="7">
    <location>
        <begin position="9"/>
        <end position="30"/>
    </location>
</feature>
<keyword evidence="5 7" id="KW-1133">Transmembrane helix</keyword>
<dbReference type="InterPro" id="IPR000515">
    <property type="entry name" value="MetI-like"/>
</dbReference>
<dbReference type="Pfam" id="PF19300">
    <property type="entry name" value="BPD_transp_1_N"/>
    <property type="match status" value="1"/>
</dbReference>
<comment type="subcellular location">
    <subcellularLocation>
        <location evidence="1 7">Cell membrane</location>
        <topology evidence="1 7">Multi-pass membrane protein</topology>
    </subcellularLocation>
</comment>
<comment type="similarity">
    <text evidence="7">Belongs to the binding-protein-dependent transport system permease family.</text>
</comment>
<dbReference type="AlphaFoldDB" id="A0A3S2UFC1"/>
<evidence type="ECO:0000256" key="5">
    <source>
        <dbReference type="ARBA" id="ARBA00022989"/>
    </source>
</evidence>
<name>A0A3S2UFC1_9BACI</name>
<evidence type="ECO:0000256" key="2">
    <source>
        <dbReference type="ARBA" id="ARBA00022448"/>
    </source>
</evidence>
<evidence type="ECO:0000256" key="7">
    <source>
        <dbReference type="RuleBase" id="RU363032"/>
    </source>
</evidence>
<keyword evidence="6 7" id="KW-0472">Membrane</keyword>
<dbReference type="InterPro" id="IPR045621">
    <property type="entry name" value="BPD_transp_1_N"/>
</dbReference>
<evidence type="ECO:0000313" key="10">
    <source>
        <dbReference type="Proteomes" id="UP000288024"/>
    </source>
</evidence>
<feature type="transmembrane region" description="Helical" evidence="7">
    <location>
        <begin position="135"/>
        <end position="158"/>
    </location>
</feature>
<dbReference type="GO" id="GO:0005886">
    <property type="term" value="C:plasma membrane"/>
    <property type="evidence" value="ECO:0007669"/>
    <property type="project" value="UniProtKB-SubCell"/>
</dbReference>
<comment type="caution">
    <text evidence="9">The sequence shown here is derived from an EMBL/GenBank/DDBJ whole genome shotgun (WGS) entry which is preliminary data.</text>
</comment>
<keyword evidence="3" id="KW-1003">Cell membrane</keyword>
<dbReference type="PROSITE" id="PS50928">
    <property type="entry name" value="ABC_TM1"/>
    <property type="match status" value="1"/>
</dbReference>
<dbReference type="Proteomes" id="UP000288024">
    <property type="component" value="Unassembled WGS sequence"/>
</dbReference>
<evidence type="ECO:0000313" key="9">
    <source>
        <dbReference type="EMBL" id="RVT62443.1"/>
    </source>
</evidence>
<evidence type="ECO:0000256" key="4">
    <source>
        <dbReference type="ARBA" id="ARBA00022692"/>
    </source>
</evidence>
<evidence type="ECO:0000256" key="3">
    <source>
        <dbReference type="ARBA" id="ARBA00022475"/>
    </source>
</evidence>
<sequence>MGKFIVNRMIAAGFVLLGSLLLVFFINYSLPGDAVDQMLEGTGATPEMAANLREELGLDLPFHTQFLEYLKNILQGDFGHSIVNNAPVLDKIITQFPATIALTIVSAILSIIFGITLGVFSAIHHNSVIDYVARLIGLFGISMPTFWSGILLILIFSVTLGWFPSIGSDGWITLVLPSIALGLVGSGAIVRMVRNSMLEVMNEQYILTLRSKGLSEKTVMYKHALRNALIPSITIIGMMIGDMLGGAVVIETVFSRQGIGRLVADAITAKDLPVVQGVVFFSAIVYITINFLVDISYSVIDPRVRKSF</sequence>
<feature type="domain" description="ABC transmembrane type-1" evidence="8">
    <location>
        <begin position="96"/>
        <end position="297"/>
    </location>
</feature>
<dbReference type="SUPFAM" id="SSF161098">
    <property type="entry name" value="MetI-like"/>
    <property type="match status" value="1"/>
</dbReference>
<dbReference type="GO" id="GO:0055085">
    <property type="term" value="P:transmembrane transport"/>
    <property type="evidence" value="ECO:0007669"/>
    <property type="project" value="InterPro"/>
</dbReference>
<dbReference type="Pfam" id="PF00528">
    <property type="entry name" value="BPD_transp_1"/>
    <property type="match status" value="1"/>
</dbReference>
<reference evidence="9 10" key="1">
    <citation type="submission" date="2019-01" db="EMBL/GenBank/DDBJ databases">
        <title>Bacillus sp. M5HDSG1-1, whole genome shotgun sequence.</title>
        <authorList>
            <person name="Tuo L."/>
        </authorList>
    </citation>
    <scope>NUCLEOTIDE SEQUENCE [LARGE SCALE GENOMIC DNA]</scope>
    <source>
        <strain evidence="9 10">M5HDSG1-1</strain>
    </source>
</reference>
<keyword evidence="4 7" id="KW-0812">Transmembrane</keyword>
<proteinExistence type="inferred from homology"/>
<dbReference type="CDD" id="cd06261">
    <property type="entry name" value="TM_PBP2"/>
    <property type="match status" value="1"/>
</dbReference>
<evidence type="ECO:0000256" key="1">
    <source>
        <dbReference type="ARBA" id="ARBA00004651"/>
    </source>
</evidence>
<protein>
    <submittedName>
        <fullName evidence="9">ABC transporter permease</fullName>
    </submittedName>
</protein>
<feature type="transmembrane region" description="Helical" evidence="7">
    <location>
        <begin position="170"/>
        <end position="193"/>
    </location>
</feature>
<dbReference type="PANTHER" id="PTHR43163">
    <property type="entry name" value="DIPEPTIDE TRANSPORT SYSTEM PERMEASE PROTEIN DPPB-RELATED"/>
    <property type="match status" value="1"/>
</dbReference>
<dbReference type="RefSeq" id="WP_127738394.1">
    <property type="nucleotide sequence ID" value="NZ_CP102590.1"/>
</dbReference>
<accession>A0A3S2UFC1</accession>
<dbReference type="EMBL" id="RZTZ01000004">
    <property type="protein sequence ID" value="RVT62443.1"/>
    <property type="molecule type" value="Genomic_DNA"/>
</dbReference>
<feature type="transmembrane region" description="Helical" evidence="7">
    <location>
        <begin position="100"/>
        <end position="123"/>
    </location>
</feature>
<dbReference type="PANTHER" id="PTHR43163:SF6">
    <property type="entry name" value="DIPEPTIDE TRANSPORT SYSTEM PERMEASE PROTEIN DPPB-RELATED"/>
    <property type="match status" value="1"/>
</dbReference>
<feature type="transmembrane region" description="Helical" evidence="7">
    <location>
        <begin position="274"/>
        <end position="300"/>
    </location>
</feature>
<evidence type="ECO:0000256" key="6">
    <source>
        <dbReference type="ARBA" id="ARBA00023136"/>
    </source>
</evidence>
<dbReference type="InterPro" id="IPR035906">
    <property type="entry name" value="MetI-like_sf"/>
</dbReference>
<evidence type="ECO:0000259" key="8">
    <source>
        <dbReference type="PROSITE" id="PS50928"/>
    </source>
</evidence>
<keyword evidence="10" id="KW-1185">Reference proteome</keyword>
<keyword evidence="2 7" id="KW-0813">Transport</keyword>
<organism evidence="9 10">
    <name type="scientific">Niallia taxi</name>
    <dbReference type="NCBI Taxonomy" id="2499688"/>
    <lineage>
        <taxon>Bacteria</taxon>
        <taxon>Bacillati</taxon>
        <taxon>Bacillota</taxon>
        <taxon>Bacilli</taxon>
        <taxon>Bacillales</taxon>
        <taxon>Bacillaceae</taxon>
        <taxon>Niallia</taxon>
    </lineage>
</organism>
<dbReference type="Gene3D" id="1.10.3720.10">
    <property type="entry name" value="MetI-like"/>
    <property type="match status" value="1"/>
</dbReference>